<dbReference type="PANTHER" id="PTHR10434">
    <property type="entry name" value="1-ACYL-SN-GLYCEROL-3-PHOSPHATE ACYLTRANSFERASE"/>
    <property type="match status" value="1"/>
</dbReference>
<evidence type="ECO:0000256" key="2">
    <source>
        <dbReference type="ARBA" id="ARBA00023315"/>
    </source>
</evidence>
<organism evidence="5">
    <name type="scientific">Paulinella chromatophora</name>
    <dbReference type="NCBI Taxonomy" id="39717"/>
    <lineage>
        <taxon>Eukaryota</taxon>
        <taxon>Sar</taxon>
        <taxon>Rhizaria</taxon>
        <taxon>Cercozoa</taxon>
        <taxon>Imbricatea</taxon>
        <taxon>Silicofilosea</taxon>
        <taxon>Euglyphida</taxon>
        <taxon>Paulinellidae</taxon>
        <taxon>Paulinella</taxon>
    </lineage>
</organism>
<dbReference type="RefSeq" id="YP_002048961.1">
    <property type="nucleotide sequence ID" value="NC_011087.1"/>
</dbReference>
<dbReference type="SUPFAM" id="SSF69593">
    <property type="entry name" value="Glycerol-3-phosphate (1)-acyltransferase"/>
    <property type="match status" value="1"/>
</dbReference>
<sequence length="229" mass="25329">MTKFTPVNLNTIKKKLPQSNFIYQLVNYFLVFPLYHFLLKGYVIGNSNVPKCGAIIIVSNHGSDLDPPILGHVLGRPIAFMAKSELFSIPFLGSLIRACGAYPVRRGGNDREAIRTAKARLNKGWAIGIFPDGTRQFNGRINEPQLGAALLSNSGAVPMLPVGIVNNHRAMGRNQYLLRLVPIQICIGHPIAPPPSRRRKDLEMATLACQEQINMLLDQGVISNSRRIH</sequence>
<evidence type="ECO:0000256" key="3">
    <source>
        <dbReference type="SAM" id="Phobius"/>
    </source>
</evidence>
<geneLocation type="organellar chromatophore" evidence="5"/>
<keyword evidence="3" id="KW-0812">Transmembrane</keyword>
<feature type="transmembrane region" description="Helical" evidence="3">
    <location>
        <begin position="21"/>
        <end position="39"/>
    </location>
</feature>
<protein>
    <submittedName>
        <fullName evidence="5">1-acyl-sn-glycerol-3-phosphate acyltransferase</fullName>
    </submittedName>
</protein>
<dbReference type="InterPro" id="IPR002123">
    <property type="entry name" value="Plipid/glycerol_acylTrfase"/>
</dbReference>
<dbReference type="CDD" id="cd07989">
    <property type="entry name" value="LPLAT_AGPAT-like"/>
    <property type="match status" value="1"/>
</dbReference>
<name>B1X482_PAUCH</name>
<evidence type="ECO:0000313" key="5">
    <source>
        <dbReference type="EMBL" id="ACB42751.1"/>
    </source>
</evidence>
<evidence type="ECO:0000259" key="4">
    <source>
        <dbReference type="SMART" id="SM00563"/>
    </source>
</evidence>
<dbReference type="SMART" id="SM00563">
    <property type="entry name" value="PlsC"/>
    <property type="match status" value="1"/>
</dbReference>
<dbReference type="PANTHER" id="PTHR10434:SF11">
    <property type="entry name" value="1-ACYL-SN-GLYCEROL-3-PHOSPHATE ACYLTRANSFERASE"/>
    <property type="match status" value="1"/>
</dbReference>
<keyword evidence="1 5" id="KW-0808">Transferase</keyword>
<reference evidence="5" key="2">
    <citation type="journal article" date="2008" name="Curr. Biol.">
        <title>Chromatophore genome sequence of Paulinella sheds light on acquisition of photosynthesis by eukaryotes.</title>
        <authorList>
            <person name="Nowack E.C.M."/>
            <person name="Melkonian M."/>
            <person name="Gloeckner G."/>
        </authorList>
    </citation>
    <scope>NUCLEOTIDE SEQUENCE [LARGE SCALE GENOMIC DNA]</scope>
</reference>
<keyword evidence="2 5" id="KW-0012">Acyltransferase</keyword>
<dbReference type="GO" id="GO:0006654">
    <property type="term" value="P:phosphatidic acid biosynthetic process"/>
    <property type="evidence" value="ECO:0007669"/>
    <property type="project" value="TreeGrafter"/>
</dbReference>
<dbReference type="EMBL" id="CP000815">
    <property type="protein sequence ID" value="ACB42751.1"/>
    <property type="molecule type" value="Genomic_DNA"/>
</dbReference>
<feature type="domain" description="Phospholipid/glycerol acyltransferase" evidence="4">
    <location>
        <begin position="55"/>
        <end position="167"/>
    </location>
</feature>
<dbReference type="Pfam" id="PF01553">
    <property type="entry name" value="Acyltransferase"/>
    <property type="match status" value="1"/>
</dbReference>
<keyword evidence="3" id="KW-1133">Transmembrane helix</keyword>
<dbReference type="AlphaFoldDB" id="B1X482"/>
<accession>B1X482</accession>
<dbReference type="GO" id="GO:0003841">
    <property type="term" value="F:1-acylglycerol-3-phosphate O-acyltransferase activity"/>
    <property type="evidence" value="ECO:0007669"/>
    <property type="project" value="TreeGrafter"/>
</dbReference>
<keyword evidence="5" id="KW-0934">Plastid</keyword>
<proteinExistence type="predicted"/>
<keyword evidence="3" id="KW-0472">Membrane</keyword>
<evidence type="ECO:0000256" key="1">
    <source>
        <dbReference type="ARBA" id="ARBA00022679"/>
    </source>
</evidence>
<reference evidence="5" key="1">
    <citation type="submission" date="2007-08" db="EMBL/GenBank/DDBJ databases">
        <authorList>
            <person name="Gloeckner G."/>
            <person name="Nowack E."/>
            <person name="Melkonian M."/>
        </authorList>
    </citation>
    <scope>NUCLEOTIDE SEQUENCE</scope>
</reference>
<gene>
    <name evidence="5" type="ordered locus">PCC_0310</name>
</gene>
<dbReference type="GeneID" id="6481230"/>